<proteinExistence type="inferred from homology"/>
<feature type="region of interest" description="Disordered" evidence="2">
    <location>
        <begin position="83"/>
        <end position="118"/>
    </location>
</feature>
<dbReference type="PANTHER" id="PTHR32285">
    <property type="entry name" value="PROTEIN TRICHOME BIREFRINGENCE-LIKE 9-RELATED"/>
    <property type="match status" value="1"/>
</dbReference>
<evidence type="ECO:0000256" key="1">
    <source>
        <dbReference type="ARBA" id="ARBA00007727"/>
    </source>
</evidence>
<feature type="compositionally biased region" description="Basic and acidic residues" evidence="2">
    <location>
        <begin position="83"/>
        <end position="92"/>
    </location>
</feature>
<feature type="compositionally biased region" description="Basic and acidic residues" evidence="2">
    <location>
        <begin position="361"/>
        <end position="384"/>
    </location>
</feature>
<feature type="compositionally biased region" description="Basic and acidic residues" evidence="2">
    <location>
        <begin position="625"/>
        <end position="643"/>
    </location>
</feature>
<dbReference type="EMBL" id="JABFUD020000003">
    <property type="protein sequence ID" value="KAI5081952.1"/>
    <property type="molecule type" value="Genomic_DNA"/>
</dbReference>
<protein>
    <recommendedName>
        <fullName evidence="3">Trichome birefringence-like C-terminal domain-containing protein</fullName>
    </recommendedName>
</protein>
<feature type="compositionally biased region" description="Basic and acidic residues" evidence="2">
    <location>
        <begin position="522"/>
        <end position="536"/>
    </location>
</feature>
<feature type="compositionally biased region" description="Polar residues" evidence="2">
    <location>
        <begin position="430"/>
        <end position="441"/>
    </location>
</feature>
<evidence type="ECO:0000256" key="2">
    <source>
        <dbReference type="SAM" id="MobiDB-lite"/>
    </source>
</evidence>
<dbReference type="AlphaFoldDB" id="A0A9D4ZQD0"/>
<evidence type="ECO:0000259" key="3">
    <source>
        <dbReference type="Pfam" id="PF13839"/>
    </source>
</evidence>
<gene>
    <name evidence="4" type="ORF">GOP47_0001695</name>
</gene>
<feature type="compositionally biased region" description="Acidic residues" evidence="2">
    <location>
        <begin position="547"/>
        <end position="562"/>
    </location>
</feature>
<feature type="domain" description="Trichome birefringence-like C-terminal" evidence="3">
    <location>
        <begin position="722"/>
        <end position="875"/>
    </location>
</feature>
<feature type="compositionally biased region" description="Basic and acidic residues" evidence="2">
    <location>
        <begin position="164"/>
        <end position="182"/>
    </location>
</feature>
<feature type="compositionally biased region" description="Low complexity" evidence="2">
    <location>
        <begin position="149"/>
        <end position="160"/>
    </location>
</feature>
<organism evidence="4 5">
    <name type="scientific">Adiantum capillus-veneris</name>
    <name type="common">Maidenhair fern</name>
    <dbReference type="NCBI Taxonomy" id="13818"/>
    <lineage>
        <taxon>Eukaryota</taxon>
        <taxon>Viridiplantae</taxon>
        <taxon>Streptophyta</taxon>
        <taxon>Embryophyta</taxon>
        <taxon>Tracheophyta</taxon>
        <taxon>Polypodiopsida</taxon>
        <taxon>Polypodiidae</taxon>
        <taxon>Polypodiales</taxon>
        <taxon>Pteridineae</taxon>
        <taxon>Pteridaceae</taxon>
        <taxon>Vittarioideae</taxon>
        <taxon>Adiantum</taxon>
    </lineage>
</organism>
<feature type="region of interest" description="Disordered" evidence="2">
    <location>
        <begin position="140"/>
        <end position="664"/>
    </location>
</feature>
<dbReference type="OrthoDB" id="10629240at2759"/>
<name>A0A9D4ZQD0_ADICA</name>
<reference evidence="4" key="1">
    <citation type="submission" date="2021-01" db="EMBL/GenBank/DDBJ databases">
        <title>Adiantum capillus-veneris genome.</title>
        <authorList>
            <person name="Fang Y."/>
            <person name="Liao Q."/>
        </authorList>
    </citation>
    <scope>NUCLEOTIDE SEQUENCE</scope>
    <source>
        <strain evidence="4">H3</strain>
        <tissue evidence="4">Leaf</tissue>
    </source>
</reference>
<dbReference type="GO" id="GO:0005794">
    <property type="term" value="C:Golgi apparatus"/>
    <property type="evidence" value="ECO:0007669"/>
    <property type="project" value="TreeGrafter"/>
</dbReference>
<dbReference type="GO" id="GO:0016413">
    <property type="term" value="F:O-acetyltransferase activity"/>
    <property type="evidence" value="ECO:0007669"/>
    <property type="project" value="InterPro"/>
</dbReference>
<accession>A0A9D4ZQD0</accession>
<sequence>MGAKHPPHHHNAAKMKKLLIWSLAVVLPFLVFVCIFPSRVSDIYKPSYNRIVISQFQIPGIQSGSLESKLSSDDAPLHEGNLEREASEDKDGTNGGGDATKSSVGKADSLPKAAKIDPKETVASTITEGDGLFLTSKAEKQNHETMTNSLSADEGSLSSSKLKKQSDGGGKKNHNDGHEGKFFPKNAKQQNDEDLHGDIYTASKGKNQNDAEKTEVPSSAKKAKKGAFMTQEKEQNEAEETEAPTIYVKSSKKSKKQAQRGGEDKSEINAFMAQREVDELINGEPNIDSKKKKKNSDLNTESEAKKKLTKKGKTTQYNAEKMPEIELEEEELTISAKHEKGKTNLAGVAESKKKTTKKAKAMQDTDKSDLNVEDSIVREKKAGQDEEDSSTAKSSKKAKFAHANELEEEGVSILGKESNLEEEEDPMSFNFKSTSSNQSSRKAMGMNSGYNGKDDDAAEEEVSLLGKKSRHKKREKFATEEQDEEEGIKKKPSSFTKSGKPSDGDDDDGGGSSAGLLFWEGADDKDFLSEATEAKEQKKKVPRGSADADDNSPDLDEVDDREGEERIKVSKKKAKDADGEEEYSVIKKKHGDYGETFGNIPSKSRTKRSSPSSNDDDGDELPLEFARKDRNKDSDSAIGKNEEGSSDDSLDSPTSTIGQPLPLKQSMSSGTCRYFKGKWTNDPAPYVDSTCSWKSVNDEQSCKSTKKSRNWRWKPSECNMKRFSAATFLKLMQGKSMAFVGDKMVRAQLKSLVCLLDQVEAPRLVYDDKSNQSVSWRFDSSNVTISLLWSPHLVQHTSEGQYSTLYLDKLDTKWASMVPTLDVLVLGVGAHFTQPSLYTTRNSVVGCYSCQNLSPYIDITNLKEISLYSGFRGAMRSSILGIGALPGFGGVALFLQPFGFEGNGSYNGVSLKMKDIQDQELKKAQSRGSISNQSKMEVLHTNLNSVSNFDPIKSLSSPSCLIPSPLANTWNQVLQHTLTRMFTLELDT</sequence>
<keyword evidence="5" id="KW-1185">Reference proteome</keyword>
<comment type="caution">
    <text evidence="4">The sequence shown here is derived from an EMBL/GenBank/DDBJ whole genome shotgun (WGS) entry which is preliminary data.</text>
</comment>
<comment type="similarity">
    <text evidence="1">Belongs to the PC-esterase family. TBL subfamily.</text>
</comment>
<dbReference type="PANTHER" id="PTHR32285:SF48">
    <property type="entry name" value="PROTEIN TRICHOME BIREFRINGENCE-LIKE 19"/>
    <property type="match status" value="1"/>
</dbReference>
<dbReference type="InterPro" id="IPR029962">
    <property type="entry name" value="TBL"/>
</dbReference>
<evidence type="ECO:0000313" key="5">
    <source>
        <dbReference type="Proteomes" id="UP000886520"/>
    </source>
</evidence>
<dbReference type="InterPro" id="IPR026057">
    <property type="entry name" value="TBL_C"/>
</dbReference>
<dbReference type="Proteomes" id="UP000886520">
    <property type="component" value="Chromosome 2"/>
</dbReference>
<evidence type="ECO:0000313" key="4">
    <source>
        <dbReference type="EMBL" id="KAI5081952.1"/>
    </source>
</evidence>
<dbReference type="Pfam" id="PF13839">
    <property type="entry name" value="PC-Esterase"/>
    <property type="match status" value="1"/>
</dbReference>